<dbReference type="Proteomes" id="UP000270036">
    <property type="component" value="Chromosome"/>
</dbReference>
<dbReference type="GO" id="GO:0140359">
    <property type="term" value="F:ABC-type transporter activity"/>
    <property type="evidence" value="ECO:0007669"/>
    <property type="project" value="InterPro"/>
</dbReference>
<keyword evidence="4 6" id="KW-1133">Transmembrane helix</keyword>
<dbReference type="GO" id="GO:0005886">
    <property type="term" value="C:plasma membrane"/>
    <property type="evidence" value="ECO:0007669"/>
    <property type="project" value="UniProtKB-SubCell"/>
</dbReference>
<reference evidence="8 10" key="1">
    <citation type="submission" date="2014-07" db="EMBL/GenBank/DDBJ databases">
        <authorList>
            <person name="Pisani N.G."/>
            <person name="Newman J.D."/>
        </authorList>
    </citation>
    <scope>NUCLEOTIDE SEQUENCE [LARGE SCALE GENOMIC DNA]</scope>
    <source>
        <strain evidence="8 10">LMG 24720</strain>
    </source>
</reference>
<evidence type="ECO:0000313" key="9">
    <source>
        <dbReference type="EMBL" id="VEH96771.1"/>
    </source>
</evidence>
<accession>A0A3S4UZV9</accession>
<feature type="transmembrane region" description="Helical" evidence="6">
    <location>
        <begin position="21"/>
        <end position="40"/>
    </location>
</feature>
<dbReference type="Proteomes" id="UP000028349">
    <property type="component" value="Unassembled WGS sequence"/>
</dbReference>
<organism evidence="9 11">
    <name type="scientific">Kaistella antarctica</name>
    <dbReference type="NCBI Taxonomy" id="266748"/>
    <lineage>
        <taxon>Bacteria</taxon>
        <taxon>Pseudomonadati</taxon>
        <taxon>Bacteroidota</taxon>
        <taxon>Flavobacteriia</taxon>
        <taxon>Flavobacteriales</taxon>
        <taxon>Weeksellaceae</taxon>
        <taxon>Chryseobacterium group</taxon>
        <taxon>Kaistella</taxon>
    </lineage>
</organism>
<dbReference type="Pfam" id="PF12698">
    <property type="entry name" value="ABC2_membrane_3"/>
    <property type="match status" value="1"/>
</dbReference>
<proteinExistence type="predicted"/>
<name>A0A3S4UZV9_9FLAO</name>
<sequence length="408" mass="46783">MKQIKYLLKREFRLFFTNRTMLSVFFLAPIFYALLIGFTYQSGKVENIPVILVNHDNTPLSNQVVEMLQDSKTLKVLNYIQEPANLKDETIKTEAAAVIVIPERFEAMMLQKKYPELNVYVNTSNVLTANFATKAIQQILGTFAAGAEIKTLQKKGMNFELAKTQFEPFKANYITLFNTTSNYLIFMWPAMMAVVLQQVILLAMAVSFSEEFKRESFIKDFAGKEKYAILVMAIKCLPIWVFANFNILFFYLCSLYFKIPIPEILWNFFLVTAVFVVAATNLGVLVSILVPDALKATQILMVVASPAFIISGFTWPTYAMPEFIKNFTAIIPLTPYLEALKIMVVQNGSDYLTKKYLVHLLILGWIYFILGWIALKIKIHFLLKKYKITEDDQENFPEENNPNLIIEG</sequence>
<dbReference type="InterPro" id="IPR051449">
    <property type="entry name" value="ABC-2_transporter_component"/>
</dbReference>
<feature type="domain" description="ABC-2 type transporter transmembrane" evidence="7">
    <location>
        <begin position="21"/>
        <end position="373"/>
    </location>
</feature>
<comment type="subcellular location">
    <subcellularLocation>
        <location evidence="1">Cell membrane</location>
        <topology evidence="1">Multi-pass membrane protein</topology>
    </subcellularLocation>
</comment>
<keyword evidence="2" id="KW-1003">Cell membrane</keyword>
<gene>
    <name evidence="9" type="primary">ybhR_1</name>
    <name evidence="8" type="ORF">HY04_00125</name>
    <name evidence="9" type="ORF">NCTC13489_00593</name>
</gene>
<keyword evidence="10" id="KW-1185">Reference proteome</keyword>
<evidence type="ECO:0000256" key="2">
    <source>
        <dbReference type="ARBA" id="ARBA00022475"/>
    </source>
</evidence>
<dbReference type="KEGG" id="cant:NCTC13489_00593"/>
<feature type="transmembrane region" description="Helical" evidence="6">
    <location>
        <begin position="299"/>
        <end position="318"/>
    </location>
</feature>
<feature type="transmembrane region" description="Helical" evidence="6">
    <location>
        <begin position="356"/>
        <end position="375"/>
    </location>
</feature>
<dbReference type="Gene3D" id="3.40.1710.10">
    <property type="entry name" value="abc type-2 transporter like domain"/>
    <property type="match status" value="1"/>
</dbReference>
<dbReference type="PANTHER" id="PTHR30294:SF46">
    <property type="entry name" value="ABC TRANSPORTER PERMEASE"/>
    <property type="match status" value="1"/>
</dbReference>
<feature type="transmembrane region" description="Helical" evidence="6">
    <location>
        <begin position="183"/>
        <end position="206"/>
    </location>
</feature>
<evidence type="ECO:0000313" key="11">
    <source>
        <dbReference type="Proteomes" id="UP000270036"/>
    </source>
</evidence>
<dbReference type="STRING" id="266748.HY04_00125"/>
<keyword evidence="3 6" id="KW-0812">Transmembrane</keyword>
<evidence type="ECO:0000256" key="6">
    <source>
        <dbReference type="SAM" id="Phobius"/>
    </source>
</evidence>
<evidence type="ECO:0000256" key="1">
    <source>
        <dbReference type="ARBA" id="ARBA00004651"/>
    </source>
</evidence>
<protein>
    <submittedName>
        <fullName evidence="8">ABC transporter permease</fullName>
    </submittedName>
    <submittedName>
        <fullName evidence="9">Inner membrane transport permease ybhR</fullName>
    </submittedName>
</protein>
<dbReference type="RefSeq" id="WP_034715984.1">
    <property type="nucleotide sequence ID" value="NZ_FOIX01000002.1"/>
</dbReference>
<dbReference type="EMBL" id="LR134441">
    <property type="protein sequence ID" value="VEH96771.1"/>
    <property type="molecule type" value="Genomic_DNA"/>
</dbReference>
<evidence type="ECO:0000256" key="3">
    <source>
        <dbReference type="ARBA" id="ARBA00022692"/>
    </source>
</evidence>
<evidence type="ECO:0000256" key="5">
    <source>
        <dbReference type="ARBA" id="ARBA00023136"/>
    </source>
</evidence>
<dbReference type="PANTHER" id="PTHR30294">
    <property type="entry name" value="MEMBRANE COMPONENT OF ABC TRANSPORTER YHHJ-RELATED"/>
    <property type="match status" value="1"/>
</dbReference>
<evidence type="ECO:0000256" key="4">
    <source>
        <dbReference type="ARBA" id="ARBA00022989"/>
    </source>
</evidence>
<keyword evidence="5 6" id="KW-0472">Membrane</keyword>
<dbReference type="EMBL" id="JPEP01000001">
    <property type="protein sequence ID" value="KEY19680.1"/>
    <property type="molecule type" value="Genomic_DNA"/>
</dbReference>
<evidence type="ECO:0000259" key="7">
    <source>
        <dbReference type="Pfam" id="PF12698"/>
    </source>
</evidence>
<reference evidence="9 11" key="2">
    <citation type="submission" date="2018-12" db="EMBL/GenBank/DDBJ databases">
        <authorList>
            <consortium name="Pathogen Informatics"/>
        </authorList>
    </citation>
    <scope>NUCLEOTIDE SEQUENCE [LARGE SCALE GENOMIC DNA]</scope>
    <source>
        <strain evidence="9 11">NCTC13489</strain>
    </source>
</reference>
<dbReference type="AlphaFoldDB" id="A0A3S4UZV9"/>
<feature type="transmembrane region" description="Helical" evidence="6">
    <location>
        <begin position="264"/>
        <end position="290"/>
    </location>
</feature>
<feature type="transmembrane region" description="Helical" evidence="6">
    <location>
        <begin position="227"/>
        <end position="252"/>
    </location>
</feature>
<evidence type="ECO:0000313" key="10">
    <source>
        <dbReference type="Proteomes" id="UP000028349"/>
    </source>
</evidence>
<dbReference type="InterPro" id="IPR013525">
    <property type="entry name" value="ABC2_TM"/>
</dbReference>
<dbReference type="OrthoDB" id="9811522at2"/>
<evidence type="ECO:0000313" key="8">
    <source>
        <dbReference type="EMBL" id="KEY19680.1"/>
    </source>
</evidence>